<dbReference type="RefSeq" id="WP_146459399.1">
    <property type="nucleotide sequence ID" value="NZ_SJPW01000005.1"/>
</dbReference>
<keyword evidence="3" id="KW-1185">Reference proteome</keyword>
<keyword evidence="1" id="KW-1133">Transmembrane helix</keyword>
<keyword evidence="1" id="KW-0812">Transmembrane</keyword>
<name>A0A5C6ELT8_9BACT</name>
<dbReference type="AlphaFoldDB" id="A0A5C6ELT8"/>
<feature type="transmembrane region" description="Helical" evidence="1">
    <location>
        <begin position="101"/>
        <end position="122"/>
    </location>
</feature>
<protein>
    <recommendedName>
        <fullName evidence="4">SPW repeat protein</fullName>
    </recommendedName>
</protein>
<sequence>MFSKRKHLPTVALVGLPLVGTCVGVALGAIYPPRNPIDYWPTIGFLGAGFAVVGLLFGVLTWLWMRGRVSAVVALSAIAIPACTFGWFINGKGGRWDNAWWFGLVGFIACVLFFVRSANLIANRDRDARGG</sequence>
<feature type="transmembrane region" description="Helical" evidence="1">
    <location>
        <begin position="71"/>
        <end position="89"/>
    </location>
</feature>
<keyword evidence="1" id="KW-0472">Membrane</keyword>
<dbReference type="EMBL" id="SJPW01000005">
    <property type="protein sequence ID" value="TWU50703.1"/>
    <property type="molecule type" value="Genomic_DNA"/>
</dbReference>
<evidence type="ECO:0000256" key="1">
    <source>
        <dbReference type="SAM" id="Phobius"/>
    </source>
</evidence>
<comment type="caution">
    <text evidence="2">The sequence shown here is derived from an EMBL/GenBank/DDBJ whole genome shotgun (WGS) entry which is preliminary data.</text>
</comment>
<accession>A0A5C6ELT8</accession>
<organism evidence="2 3">
    <name type="scientific">Rubripirellula tenax</name>
    <dbReference type="NCBI Taxonomy" id="2528015"/>
    <lineage>
        <taxon>Bacteria</taxon>
        <taxon>Pseudomonadati</taxon>
        <taxon>Planctomycetota</taxon>
        <taxon>Planctomycetia</taxon>
        <taxon>Pirellulales</taxon>
        <taxon>Pirellulaceae</taxon>
        <taxon>Rubripirellula</taxon>
    </lineage>
</organism>
<feature type="transmembrane region" description="Helical" evidence="1">
    <location>
        <begin position="44"/>
        <end position="64"/>
    </location>
</feature>
<dbReference type="Proteomes" id="UP000318288">
    <property type="component" value="Unassembled WGS sequence"/>
</dbReference>
<dbReference type="OrthoDB" id="290430at2"/>
<gene>
    <name evidence="2" type="ORF">Poly51_39960</name>
</gene>
<evidence type="ECO:0008006" key="4">
    <source>
        <dbReference type="Google" id="ProtNLM"/>
    </source>
</evidence>
<evidence type="ECO:0000313" key="3">
    <source>
        <dbReference type="Proteomes" id="UP000318288"/>
    </source>
</evidence>
<reference evidence="2 3" key="1">
    <citation type="submission" date="2019-02" db="EMBL/GenBank/DDBJ databases">
        <title>Deep-cultivation of Planctomycetes and their phenomic and genomic characterization uncovers novel biology.</title>
        <authorList>
            <person name="Wiegand S."/>
            <person name="Jogler M."/>
            <person name="Boedeker C."/>
            <person name="Pinto D."/>
            <person name="Vollmers J."/>
            <person name="Rivas-Marin E."/>
            <person name="Kohn T."/>
            <person name="Peeters S.H."/>
            <person name="Heuer A."/>
            <person name="Rast P."/>
            <person name="Oberbeckmann S."/>
            <person name="Bunk B."/>
            <person name="Jeske O."/>
            <person name="Meyerdierks A."/>
            <person name="Storesund J.E."/>
            <person name="Kallscheuer N."/>
            <person name="Luecker S."/>
            <person name="Lage O.M."/>
            <person name="Pohl T."/>
            <person name="Merkel B.J."/>
            <person name="Hornburger P."/>
            <person name="Mueller R.-W."/>
            <person name="Bruemmer F."/>
            <person name="Labrenz M."/>
            <person name="Spormann A.M."/>
            <person name="Op Den Camp H."/>
            <person name="Overmann J."/>
            <person name="Amann R."/>
            <person name="Jetten M.S.M."/>
            <person name="Mascher T."/>
            <person name="Medema M.H."/>
            <person name="Devos D.P."/>
            <person name="Kaster A.-K."/>
            <person name="Ovreas L."/>
            <person name="Rohde M."/>
            <person name="Galperin M.Y."/>
            <person name="Jogler C."/>
        </authorList>
    </citation>
    <scope>NUCLEOTIDE SEQUENCE [LARGE SCALE GENOMIC DNA]</scope>
    <source>
        <strain evidence="2 3">Poly51</strain>
    </source>
</reference>
<proteinExistence type="predicted"/>
<evidence type="ECO:0000313" key="2">
    <source>
        <dbReference type="EMBL" id="TWU50703.1"/>
    </source>
</evidence>